<feature type="domain" description="DUF6533" evidence="3">
    <location>
        <begin position="24"/>
        <end position="73"/>
    </location>
</feature>
<gene>
    <name evidence="4" type="ORF">EXIGLDRAFT_721191</name>
</gene>
<evidence type="ECO:0000313" key="5">
    <source>
        <dbReference type="Proteomes" id="UP000077266"/>
    </source>
</evidence>
<proteinExistence type="predicted"/>
<dbReference type="Proteomes" id="UP000077266">
    <property type="component" value="Unassembled WGS sequence"/>
</dbReference>
<organism evidence="4 5">
    <name type="scientific">Exidia glandulosa HHB12029</name>
    <dbReference type="NCBI Taxonomy" id="1314781"/>
    <lineage>
        <taxon>Eukaryota</taxon>
        <taxon>Fungi</taxon>
        <taxon>Dikarya</taxon>
        <taxon>Basidiomycota</taxon>
        <taxon>Agaricomycotina</taxon>
        <taxon>Agaricomycetes</taxon>
        <taxon>Auriculariales</taxon>
        <taxon>Exidiaceae</taxon>
        <taxon>Exidia</taxon>
    </lineage>
</organism>
<name>A0A166A8T3_EXIGL</name>
<protein>
    <recommendedName>
        <fullName evidence="3">DUF6533 domain-containing protein</fullName>
    </recommendedName>
</protein>
<dbReference type="InterPro" id="IPR045340">
    <property type="entry name" value="DUF6533"/>
</dbReference>
<dbReference type="AlphaFoldDB" id="A0A166A8T3"/>
<feature type="region of interest" description="Disordered" evidence="1">
    <location>
        <begin position="273"/>
        <end position="343"/>
    </location>
</feature>
<feature type="transmembrane region" description="Helical" evidence="2">
    <location>
        <begin position="127"/>
        <end position="151"/>
    </location>
</feature>
<dbReference type="STRING" id="1314781.A0A166A8T3"/>
<evidence type="ECO:0000313" key="4">
    <source>
        <dbReference type="EMBL" id="KZV89619.1"/>
    </source>
</evidence>
<keyword evidence="2" id="KW-0812">Transmembrane</keyword>
<dbReference type="EMBL" id="KV426068">
    <property type="protein sequence ID" value="KZV89619.1"/>
    <property type="molecule type" value="Genomic_DNA"/>
</dbReference>
<feature type="transmembrane region" description="Helical" evidence="2">
    <location>
        <begin position="214"/>
        <end position="235"/>
    </location>
</feature>
<feature type="transmembrane region" description="Helical" evidence="2">
    <location>
        <begin position="93"/>
        <end position="115"/>
    </location>
</feature>
<accession>A0A166A8T3</accession>
<reference evidence="4 5" key="1">
    <citation type="journal article" date="2016" name="Mol. Biol. Evol.">
        <title>Comparative Genomics of Early-Diverging Mushroom-Forming Fungi Provides Insights into the Origins of Lignocellulose Decay Capabilities.</title>
        <authorList>
            <person name="Nagy L.G."/>
            <person name="Riley R."/>
            <person name="Tritt A."/>
            <person name="Adam C."/>
            <person name="Daum C."/>
            <person name="Floudas D."/>
            <person name="Sun H."/>
            <person name="Yadav J.S."/>
            <person name="Pangilinan J."/>
            <person name="Larsson K.H."/>
            <person name="Matsuura K."/>
            <person name="Barry K."/>
            <person name="Labutti K."/>
            <person name="Kuo R."/>
            <person name="Ohm R.A."/>
            <person name="Bhattacharya S.S."/>
            <person name="Shirouzu T."/>
            <person name="Yoshinaga Y."/>
            <person name="Martin F.M."/>
            <person name="Grigoriev I.V."/>
            <person name="Hibbett D.S."/>
        </authorList>
    </citation>
    <scope>NUCLEOTIDE SEQUENCE [LARGE SCALE GENOMIC DNA]</scope>
    <source>
        <strain evidence="4 5">HHB12029</strain>
    </source>
</reference>
<feature type="compositionally biased region" description="Basic and acidic residues" evidence="1">
    <location>
        <begin position="302"/>
        <end position="311"/>
    </location>
</feature>
<evidence type="ECO:0000259" key="3">
    <source>
        <dbReference type="Pfam" id="PF20151"/>
    </source>
</evidence>
<evidence type="ECO:0000256" key="1">
    <source>
        <dbReference type="SAM" id="MobiDB-lite"/>
    </source>
</evidence>
<dbReference type="InParanoid" id="A0A166A8T3"/>
<keyword evidence="2" id="KW-1133">Transmembrane helix</keyword>
<feature type="transmembrane region" description="Helical" evidence="2">
    <location>
        <begin position="59"/>
        <end position="81"/>
    </location>
</feature>
<sequence>MSYVDVYAAQLNLTGSVSLESAHYLRVASLSISAWDYLSTLAAEYAYIKSQKRLTHPSLACILFFLIRYTSILVLTISNVGSFGKFTEKACSHFYLVSPVFKVVQMLVCQAILGVRTFAIARRNRRIGILLVAMFISMGTLEGFASLYARVPNNKHGSCTSGNLDGELYAWMHYLFSMCFDLVTLTISSWYLLGRGDLKQFTFTRISRVMFVDGLGYFVLLTAVNVLNLIMYRTLTVELQSAGASLGYAITWIMSQRILIHIREIAEESEHNLTRHHRDTVRGPGAGPNTGIGHEMGIRVTITRDVDANGDHDDEDNSGSSRYSRGKAGILDIVTSPPPQRTK</sequence>
<dbReference type="OrthoDB" id="3346251at2759"/>
<evidence type="ECO:0000256" key="2">
    <source>
        <dbReference type="SAM" id="Phobius"/>
    </source>
</evidence>
<keyword evidence="2" id="KW-0472">Membrane</keyword>
<keyword evidence="5" id="KW-1185">Reference proteome</keyword>
<feature type="transmembrane region" description="Helical" evidence="2">
    <location>
        <begin position="171"/>
        <end position="193"/>
    </location>
</feature>
<dbReference type="Pfam" id="PF20151">
    <property type="entry name" value="DUF6533"/>
    <property type="match status" value="1"/>
</dbReference>